<dbReference type="GO" id="GO:0051082">
    <property type="term" value="F:unfolded protein binding"/>
    <property type="evidence" value="ECO:0000318"/>
    <property type="project" value="GO_Central"/>
</dbReference>
<reference evidence="6" key="1">
    <citation type="submission" date="2013-07" db="EMBL/GenBank/DDBJ databases">
        <title>The genome of Eucalyptus grandis.</title>
        <authorList>
            <person name="Schmutz J."/>
            <person name="Hayes R."/>
            <person name="Myburg A."/>
            <person name="Tuskan G."/>
            <person name="Grattapaglia D."/>
            <person name="Rokhsar D.S."/>
        </authorList>
    </citation>
    <scope>NUCLEOTIDE SEQUENCE</scope>
    <source>
        <tissue evidence="6">Leaf extractions</tissue>
    </source>
</reference>
<dbReference type="AlphaFoldDB" id="A0A059BKV0"/>
<dbReference type="InterPro" id="IPR008271">
    <property type="entry name" value="Ser/Thr_kinase_AS"/>
</dbReference>
<dbReference type="GO" id="GO:0005524">
    <property type="term" value="F:ATP binding"/>
    <property type="evidence" value="ECO:0007669"/>
    <property type="project" value="UniProtKB-KW"/>
</dbReference>
<accession>A0A059BKV0</accession>
<dbReference type="PROSITE" id="PS50011">
    <property type="entry name" value="PROTEIN_KINASE_DOM"/>
    <property type="match status" value="1"/>
</dbReference>
<dbReference type="SMART" id="SM00220">
    <property type="entry name" value="S_TKc"/>
    <property type="match status" value="1"/>
</dbReference>
<evidence type="ECO:0000313" key="6">
    <source>
        <dbReference type="EMBL" id="KCW66847.1"/>
    </source>
</evidence>
<dbReference type="GO" id="GO:0005783">
    <property type="term" value="C:endoplasmic reticulum"/>
    <property type="evidence" value="ECO:0000318"/>
    <property type="project" value="GO_Central"/>
</dbReference>
<feature type="domain" description="KEN" evidence="5">
    <location>
        <begin position="377"/>
        <end position="508"/>
    </location>
</feature>
<dbReference type="InterPro" id="IPR011009">
    <property type="entry name" value="Kinase-like_dom_sf"/>
</dbReference>
<dbReference type="InParanoid" id="A0A059BKV0"/>
<dbReference type="GO" id="GO:0070059">
    <property type="term" value="P:intrinsic apoptotic signaling pathway in response to endoplasmic reticulum stress"/>
    <property type="evidence" value="ECO:0000318"/>
    <property type="project" value="GO_Central"/>
</dbReference>
<dbReference type="GO" id="GO:0004521">
    <property type="term" value="F:RNA endonuclease activity"/>
    <property type="evidence" value="ECO:0000318"/>
    <property type="project" value="GO_Central"/>
</dbReference>
<dbReference type="Gene3D" id="1.20.1440.180">
    <property type="entry name" value="KEN domain"/>
    <property type="match status" value="1"/>
</dbReference>
<evidence type="ECO:0000259" key="5">
    <source>
        <dbReference type="PROSITE" id="PS51392"/>
    </source>
</evidence>
<dbReference type="PANTHER" id="PTHR13954">
    <property type="entry name" value="IRE1-RELATED"/>
    <property type="match status" value="1"/>
</dbReference>
<dbReference type="GO" id="GO:0036498">
    <property type="term" value="P:IRE1-mediated unfolded protein response"/>
    <property type="evidence" value="ECO:0000318"/>
    <property type="project" value="GO_Central"/>
</dbReference>
<dbReference type="Gene3D" id="1.10.510.10">
    <property type="entry name" value="Transferase(Phosphotransferase) domain 1"/>
    <property type="match status" value="1"/>
</dbReference>
<dbReference type="Gene3D" id="3.30.200.20">
    <property type="entry name" value="Phosphorylase Kinase, domain 1"/>
    <property type="match status" value="1"/>
</dbReference>
<protein>
    <recommendedName>
        <fullName evidence="7">Protein kinase domain-containing protein</fullName>
    </recommendedName>
</protein>
<dbReference type="Pfam" id="PF00069">
    <property type="entry name" value="Pkinase"/>
    <property type="match status" value="1"/>
</dbReference>
<dbReference type="STRING" id="71139.A0A059BKV0"/>
<evidence type="ECO:0000256" key="1">
    <source>
        <dbReference type="ARBA" id="ARBA00022729"/>
    </source>
</evidence>
<evidence type="ECO:0000259" key="4">
    <source>
        <dbReference type="PROSITE" id="PS50011"/>
    </source>
</evidence>
<dbReference type="InterPro" id="IPR000719">
    <property type="entry name" value="Prot_kinase_dom"/>
</dbReference>
<dbReference type="InterPro" id="IPR010513">
    <property type="entry name" value="KEN_dom"/>
</dbReference>
<dbReference type="eggNOG" id="KOG1027">
    <property type="taxonomic scope" value="Eukaryota"/>
</dbReference>
<evidence type="ECO:0000256" key="2">
    <source>
        <dbReference type="ARBA" id="ARBA00022741"/>
    </source>
</evidence>
<dbReference type="PANTHER" id="PTHR13954:SF6">
    <property type="entry name" value="NON-SPECIFIC SERINE_THREONINE PROTEIN KINASE"/>
    <property type="match status" value="1"/>
</dbReference>
<dbReference type="SMART" id="SM00580">
    <property type="entry name" value="PUG"/>
    <property type="match status" value="1"/>
</dbReference>
<feature type="domain" description="Protein kinase" evidence="4">
    <location>
        <begin position="104"/>
        <end position="374"/>
    </location>
</feature>
<proteinExistence type="predicted"/>
<evidence type="ECO:0000256" key="3">
    <source>
        <dbReference type="ARBA" id="ARBA00022840"/>
    </source>
</evidence>
<keyword evidence="3" id="KW-0067">ATP-binding</keyword>
<organism evidence="6">
    <name type="scientific">Eucalyptus grandis</name>
    <name type="common">Flooded gum</name>
    <dbReference type="NCBI Taxonomy" id="71139"/>
    <lineage>
        <taxon>Eukaryota</taxon>
        <taxon>Viridiplantae</taxon>
        <taxon>Streptophyta</taxon>
        <taxon>Embryophyta</taxon>
        <taxon>Tracheophyta</taxon>
        <taxon>Spermatophyta</taxon>
        <taxon>Magnoliopsida</taxon>
        <taxon>eudicotyledons</taxon>
        <taxon>Gunneridae</taxon>
        <taxon>Pentapetalae</taxon>
        <taxon>rosids</taxon>
        <taxon>malvids</taxon>
        <taxon>Myrtales</taxon>
        <taxon>Myrtaceae</taxon>
        <taxon>Myrtoideae</taxon>
        <taxon>Eucalypteae</taxon>
        <taxon>Eucalyptus</taxon>
    </lineage>
</organism>
<dbReference type="EMBL" id="KK198758">
    <property type="protein sequence ID" value="KCW66847.1"/>
    <property type="molecule type" value="Genomic_DNA"/>
</dbReference>
<dbReference type="GO" id="GO:0004674">
    <property type="term" value="F:protein serine/threonine kinase activity"/>
    <property type="evidence" value="ECO:0000318"/>
    <property type="project" value="GO_Central"/>
</dbReference>
<dbReference type="PROSITE" id="PS51392">
    <property type="entry name" value="KEN"/>
    <property type="match status" value="1"/>
</dbReference>
<sequence>MSKRARMKTGDDCRNILDPSSDVISAVGASSSPDLEFLVSCPVFTPEEWSCFPDLLPRSVNAEVEVSNTNVPQGNAHLQSHYMLNTHAALPDGGIGWRQIGKIWVSRIEIAKGSNGTIVLEGIYEDRPVAVKRLVRAHCDVASNEIQILMSSDQHKNIRCACSLYDLIEVHSDSSNNSAFHGDPASTDDYKIKLDSVRGMMQDVNLWRADGYPSPLLQKLMRNVVSGLNYLHHLRIIHRDLKPQNVLITMNPLFCAQLSDMGISKPLPEDKSSLGYHATGCGTSGWRAPELLRHGGRQTRAMDVFSLGCVLCFFFTRGRHPFGENLERDYNIVCNKMDLSFVDIPEAHDLFSCLLNQDPKLRPKASEVLHHPFFWSSKTRLSFLSDVSDKVEFEIRAGNLDLLNALESTAQSVFVGNWEDEIEPAVMAELWSRRRYNGSLVRHLLRAVRNVYSHHMEFPEEVKEILGPVDDGLDAYFAIRFPKLLIESYRVVSQICVRKELLAGVLSK</sequence>
<dbReference type="Pfam" id="PF06479">
    <property type="entry name" value="Ribonuc_2-5A"/>
    <property type="match status" value="1"/>
</dbReference>
<dbReference type="InterPro" id="IPR038357">
    <property type="entry name" value="KEN_sf"/>
</dbReference>
<dbReference type="FunFam" id="1.10.510.10:FF:000463">
    <property type="entry name" value="Serine/threonine-protein kinase/endoribonuclease IRE1a"/>
    <property type="match status" value="1"/>
</dbReference>
<keyword evidence="2" id="KW-0547">Nucleotide-binding</keyword>
<dbReference type="GO" id="GO:0006397">
    <property type="term" value="P:mRNA processing"/>
    <property type="evidence" value="ECO:0007669"/>
    <property type="project" value="InterPro"/>
</dbReference>
<dbReference type="Gramene" id="KCW66847">
    <property type="protein sequence ID" value="KCW66847"/>
    <property type="gene ID" value="EUGRSUZ_F00612"/>
</dbReference>
<dbReference type="PROSITE" id="PS00108">
    <property type="entry name" value="PROTEIN_KINASE_ST"/>
    <property type="match status" value="1"/>
</dbReference>
<evidence type="ECO:0008006" key="7">
    <source>
        <dbReference type="Google" id="ProtNLM"/>
    </source>
</evidence>
<gene>
    <name evidence="6" type="ORF">EUGRSUZ_F00612</name>
</gene>
<dbReference type="InterPro" id="IPR045133">
    <property type="entry name" value="IRE1/2-like"/>
</dbReference>
<dbReference type="SUPFAM" id="SSF56112">
    <property type="entry name" value="Protein kinase-like (PK-like)"/>
    <property type="match status" value="1"/>
</dbReference>
<keyword evidence="1" id="KW-0732">Signal</keyword>
<name>A0A059BKV0_EUCGR</name>